<gene>
    <name evidence="2" type="ORF">METSCH_A04290</name>
</gene>
<name>A0A4P6XE93_9ASCO</name>
<evidence type="ECO:0000313" key="3">
    <source>
        <dbReference type="Proteomes" id="UP000292447"/>
    </source>
</evidence>
<organism evidence="2 3">
    <name type="scientific">Metschnikowia aff. pulcherrima</name>
    <dbReference type="NCBI Taxonomy" id="2163413"/>
    <lineage>
        <taxon>Eukaryota</taxon>
        <taxon>Fungi</taxon>
        <taxon>Dikarya</taxon>
        <taxon>Ascomycota</taxon>
        <taxon>Saccharomycotina</taxon>
        <taxon>Pichiomycetes</taxon>
        <taxon>Metschnikowiaceae</taxon>
        <taxon>Metschnikowia</taxon>
    </lineage>
</organism>
<proteinExistence type="predicted"/>
<evidence type="ECO:0000313" key="2">
    <source>
        <dbReference type="EMBL" id="QBM85802.1"/>
    </source>
</evidence>
<keyword evidence="3" id="KW-1185">Reference proteome</keyword>
<accession>A0A4P6XE93</accession>
<dbReference type="EMBL" id="CP034456">
    <property type="protein sequence ID" value="QBM85802.1"/>
    <property type="molecule type" value="Genomic_DNA"/>
</dbReference>
<sequence length="408" mass="45762">MSSSRPKKSAKTRPAAPEGGLLRAHKEEKFQLHDEADLVNFRADALTRFITNQDLMDNVTLKLIHTSRLAPPRSFPGNEGKNKLYEEDATDEAIMEAAKNMTPTQLFSGDLPLMRAKEKLLARELAELHEELEKVINTSVLSEKSNFQKRAVKRLADAQSQCSDAESLEHLESVLERTLQEYKDKFKHEYTFDDRSLKKYSLPLSELDPDADLKLAPADYNPRLIMSFVNIKEKEEDPNMAVPRIPGPHSEMLDLSNGMPIEQRYTLSEYIAGGPDYDDFEMMTSDKLATEQSDEMHFDPQLATQQIQLGEAGASNELAQNHNMPGTAHTEATPAQELAPMNNDVDMDDIDQFLADPDANDGMDALIDFDQPNDNGEGLAFENREGHAQIDDDPFGVDFLQLMGTDMA</sequence>
<evidence type="ECO:0000256" key="1">
    <source>
        <dbReference type="SAM" id="MobiDB-lite"/>
    </source>
</evidence>
<dbReference type="Proteomes" id="UP000292447">
    <property type="component" value="Chromosome I"/>
</dbReference>
<dbReference type="STRING" id="2163413.A0A4P6XE93"/>
<dbReference type="AlphaFoldDB" id="A0A4P6XE93"/>
<protein>
    <submittedName>
        <fullName evidence="2">Uncharacterized protein</fullName>
    </submittedName>
</protein>
<feature type="region of interest" description="Disordered" evidence="1">
    <location>
        <begin position="1"/>
        <end position="26"/>
    </location>
</feature>
<reference evidence="3" key="1">
    <citation type="submission" date="2019-03" db="EMBL/GenBank/DDBJ databases">
        <title>Snf2 controls pulcherriminic acid biosynthesis and connects pigmentation and antifungal activity of the yeast Metschnikowia pulcherrima.</title>
        <authorList>
            <person name="Gore-Lloyd D."/>
            <person name="Sumann I."/>
            <person name="Brachmann A.O."/>
            <person name="Schneeberger K."/>
            <person name="Ortiz-Merino R.A."/>
            <person name="Moreno-Beltran M."/>
            <person name="Schlaefli M."/>
            <person name="Kirner P."/>
            <person name="Santos Kron A."/>
            <person name="Wolfe K.H."/>
            <person name="Piel J."/>
            <person name="Ahrens C.H."/>
            <person name="Henk D."/>
            <person name="Freimoser F.M."/>
        </authorList>
    </citation>
    <scope>NUCLEOTIDE SEQUENCE [LARGE SCALE GENOMIC DNA]</scope>
    <source>
        <strain evidence="3">APC 1.2</strain>
    </source>
</reference>
<feature type="compositionally biased region" description="Basic residues" evidence="1">
    <location>
        <begin position="1"/>
        <end position="11"/>
    </location>
</feature>